<name>A0A0N4WBW5_HAEPC</name>
<reference evidence="4" key="1">
    <citation type="submission" date="2017-02" db="UniProtKB">
        <authorList>
            <consortium name="WormBaseParasite"/>
        </authorList>
    </citation>
    <scope>IDENTIFICATION</scope>
</reference>
<organism evidence="4">
    <name type="scientific">Haemonchus placei</name>
    <name type="common">Barber's pole worm</name>
    <dbReference type="NCBI Taxonomy" id="6290"/>
    <lineage>
        <taxon>Eukaryota</taxon>
        <taxon>Metazoa</taxon>
        <taxon>Ecdysozoa</taxon>
        <taxon>Nematoda</taxon>
        <taxon>Chromadorea</taxon>
        <taxon>Rhabditida</taxon>
        <taxon>Rhabditina</taxon>
        <taxon>Rhabditomorpha</taxon>
        <taxon>Strongyloidea</taxon>
        <taxon>Trichostrongylidae</taxon>
        <taxon>Haemonchus</taxon>
    </lineage>
</organism>
<gene>
    <name evidence="2" type="ORF">HPLM_LOCUS7952</name>
</gene>
<reference evidence="2 3" key="2">
    <citation type="submission" date="2018-11" db="EMBL/GenBank/DDBJ databases">
        <authorList>
            <consortium name="Pathogen Informatics"/>
        </authorList>
    </citation>
    <scope>NUCLEOTIDE SEQUENCE [LARGE SCALE GENOMIC DNA]</scope>
    <source>
        <strain evidence="2 3">MHpl1</strain>
    </source>
</reference>
<evidence type="ECO:0000313" key="3">
    <source>
        <dbReference type="Proteomes" id="UP000268014"/>
    </source>
</evidence>
<protein>
    <submittedName>
        <fullName evidence="2 4">Uncharacterized protein</fullName>
    </submittedName>
</protein>
<dbReference type="AlphaFoldDB" id="A0A0N4WBW5"/>
<evidence type="ECO:0000313" key="2">
    <source>
        <dbReference type="EMBL" id="VDO33438.1"/>
    </source>
</evidence>
<evidence type="ECO:0000256" key="1">
    <source>
        <dbReference type="SAM" id="MobiDB-lite"/>
    </source>
</evidence>
<feature type="region of interest" description="Disordered" evidence="1">
    <location>
        <begin position="73"/>
        <end position="109"/>
    </location>
</feature>
<evidence type="ECO:0000313" key="4">
    <source>
        <dbReference type="WBParaSite" id="HPLM_0000796001-mRNA-1"/>
    </source>
</evidence>
<sequence length="120" mass="12850">MPSSTTQVFTSTYTNHWFTSGIAVVEDWVREPLGGLEIAVIMSAQDNTLSSFPVHTTMSSRFRPIADIPLRRSLGSEEEVSGEQGTQQRALHGSQEIGVSNSLPSGLGAGPPHVSTLLVN</sequence>
<dbReference type="WBParaSite" id="HPLM_0000796001-mRNA-1">
    <property type="protein sequence ID" value="HPLM_0000796001-mRNA-1"/>
    <property type="gene ID" value="HPLM_0000796001"/>
</dbReference>
<keyword evidence="3" id="KW-1185">Reference proteome</keyword>
<proteinExistence type="predicted"/>
<dbReference type="Proteomes" id="UP000268014">
    <property type="component" value="Unassembled WGS sequence"/>
</dbReference>
<dbReference type="EMBL" id="UZAF01016755">
    <property type="protein sequence ID" value="VDO33438.1"/>
    <property type="molecule type" value="Genomic_DNA"/>
</dbReference>
<accession>A0A0N4WBW5</accession>